<feature type="compositionally biased region" description="Low complexity" evidence="1">
    <location>
        <begin position="523"/>
        <end position="540"/>
    </location>
</feature>
<feature type="compositionally biased region" description="Polar residues" evidence="1">
    <location>
        <begin position="268"/>
        <end position="283"/>
    </location>
</feature>
<feature type="compositionally biased region" description="Polar residues" evidence="1">
    <location>
        <begin position="445"/>
        <end position="467"/>
    </location>
</feature>
<accession>A0ABD1CGH1</accession>
<evidence type="ECO:0000256" key="1">
    <source>
        <dbReference type="SAM" id="MobiDB-lite"/>
    </source>
</evidence>
<feature type="compositionally biased region" description="Basic and acidic residues" evidence="1">
    <location>
        <begin position="404"/>
        <end position="420"/>
    </location>
</feature>
<feature type="compositionally biased region" description="Polar residues" evidence="1">
    <location>
        <begin position="1"/>
        <end position="20"/>
    </location>
</feature>
<dbReference type="EMBL" id="JBEHCU010012493">
    <property type="protein sequence ID" value="KAL1375418.1"/>
    <property type="molecule type" value="Genomic_DNA"/>
</dbReference>
<feature type="compositionally biased region" description="Basic and acidic residues" evidence="1">
    <location>
        <begin position="312"/>
        <end position="328"/>
    </location>
</feature>
<feature type="compositionally biased region" description="Basic and acidic residues" evidence="1">
    <location>
        <begin position="751"/>
        <end position="766"/>
    </location>
</feature>
<feature type="compositionally biased region" description="Basic and acidic residues" evidence="1">
    <location>
        <begin position="148"/>
        <end position="157"/>
    </location>
</feature>
<feature type="compositionally biased region" description="Polar residues" evidence="1">
    <location>
        <begin position="93"/>
        <end position="111"/>
    </location>
</feature>
<keyword evidence="3" id="KW-1185">Reference proteome</keyword>
<organism evidence="2 3">
    <name type="scientific">Culex pipiens pipiens</name>
    <name type="common">Northern house mosquito</name>
    <dbReference type="NCBI Taxonomy" id="38569"/>
    <lineage>
        <taxon>Eukaryota</taxon>
        <taxon>Metazoa</taxon>
        <taxon>Ecdysozoa</taxon>
        <taxon>Arthropoda</taxon>
        <taxon>Hexapoda</taxon>
        <taxon>Insecta</taxon>
        <taxon>Pterygota</taxon>
        <taxon>Neoptera</taxon>
        <taxon>Endopterygota</taxon>
        <taxon>Diptera</taxon>
        <taxon>Nematocera</taxon>
        <taxon>Culicoidea</taxon>
        <taxon>Culicidae</taxon>
        <taxon>Culicinae</taxon>
        <taxon>Culicini</taxon>
        <taxon>Culex</taxon>
        <taxon>Culex</taxon>
    </lineage>
</organism>
<feature type="compositionally biased region" description="Basic and acidic residues" evidence="1">
    <location>
        <begin position="680"/>
        <end position="696"/>
    </location>
</feature>
<feature type="region of interest" description="Disordered" evidence="1">
    <location>
        <begin position="1"/>
        <end position="111"/>
    </location>
</feature>
<feature type="compositionally biased region" description="Polar residues" evidence="1">
    <location>
        <begin position="360"/>
        <end position="375"/>
    </location>
</feature>
<feature type="compositionally biased region" description="Low complexity" evidence="1">
    <location>
        <begin position="247"/>
        <end position="264"/>
    </location>
</feature>
<feature type="region of interest" description="Disordered" evidence="1">
    <location>
        <begin position="148"/>
        <end position="795"/>
    </location>
</feature>
<feature type="compositionally biased region" description="Basic and acidic residues" evidence="1">
    <location>
        <begin position="588"/>
        <end position="604"/>
    </location>
</feature>
<feature type="compositionally biased region" description="Basic and acidic residues" evidence="1">
    <location>
        <begin position="220"/>
        <end position="236"/>
    </location>
</feature>
<feature type="compositionally biased region" description="Polar residues" evidence="1">
    <location>
        <begin position="544"/>
        <end position="559"/>
    </location>
</feature>
<feature type="compositionally biased region" description="Basic and acidic residues" evidence="1">
    <location>
        <begin position="31"/>
        <end position="40"/>
    </location>
</feature>
<feature type="compositionally biased region" description="Polar residues" evidence="1">
    <location>
        <begin position="721"/>
        <end position="743"/>
    </location>
</feature>
<evidence type="ECO:0000313" key="2">
    <source>
        <dbReference type="EMBL" id="KAL1375418.1"/>
    </source>
</evidence>
<comment type="caution">
    <text evidence="2">The sequence shown here is derived from an EMBL/GenBank/DDBJ whole genome shotgun (WGS) entry which is preliminary data.</text>
</comment>
<feature type="compositionally biased region" description="Polar residues" evidence="1">
    <location>
        <begin position="164"/>
        <end position="182"/>
    </location>
</feature>
<dbReference type="Proteomes" id="UP001562425">
    <property type="component" value="Unassembled WGS sequence"/>
</dbReference>
<proteinExistence type="predicted"/>
<sequence length="795" mass="85881">MLQENTLSQPNLSNVQNEHNNAGLAEDPDLAELKDSRDPTSAEVITTPELVDNLRHREAARRGTDKGPRSYTPATDQLSSLPAPRRSSRIARTNSAVHQRCSTPVQKRGENNTTAVAEVPDLAELKDSRGPTSAEVITTPELVDNLRHPEAARRGTDKGPCSYTPATGQISNLSTSTAQTYTARGEDNTTAVAEDPDLAELKDSRGPTSAEVITTPELVDNLRHPEAARRGTDKGPRSYTPATDQLSSLPASRRSSRIARTNSAVHQRCSTPVQKRGENNTTAVAEVPDLAELKDSRGPTSAEVITTPELVDNLRHPEAARRGTDKGPRSYTPATDQLSSLPASRRSSRIARTNSAVHQRCSTPVQKRGENNTTAVAEVPDLAELKDSRGPTSAEVITTPELVDNLRHPEAARRGTDKGPRSYTPATDQLSSLPAPRRSSRIARTNSAVQQRCSTPVQKRGENNTTAVAEVPDLAELKDSRGPTSAEVITTPELVDNLRHPEAARRGTDKGPRSYTPATDQLSSLPASRRSSRIARTNSAVHQRCSTPVQKRGENNTTAVAEVPDLAELKDSRGPTSAEVITTPELVDNLRHPEAARRGTDKGPRSYTPATDQLSSLPAPRRSSRIARTNSAVQQRCSTPVQKRGENNTTAVAEVPDLAELKDSRGPTSAEVITTPELVDNLRHPEAARRGTDKGPRSYTPATDQLSSLPAPRRSSRIARTNSAVQQRCSTPVQKRGENNTTAVAEVPDLAELKDSRGPTKDEPLRHCVGNSKRPYVQSKHGPKQLATASRPPKA</sequence>
<feature type="compositionally biased region" description="Basic and acidic residues" evidence="1">
    <location>
        <begin position="496"/>
        <end position="512"/>
    </location>
</feature>
<gene>
    <name evidence="2" type="ORF">pipiens_004674</name>
</gene>
<evidence type="ECO:0000313" key="3">
    <source>
        <dbReference type="Proteomes" id="UP001562425"/>
    </source>
</evidence>
<protein>
    <submittedName>
        <fullName evidence="2">Uncharacterized protein</fullName>
    </submittedName>
</protein>
<feature type="compositionally biased region" description="Low complexity" evidence="1">
    <location>
        <begin position="339"/>
        <end position="356"/>
    </location>
</feature>
<name>A0ABD1CGH1_CULPP</name>
<dbReference type="AlphaFoldDB" id="A0ABD1CGH1"/>
<feature type="compositionally biased region" description="Basic and acidic residues" evidence="1">
    <location>
        <begin position="52"/>
        <end position="68"/>
    </location>
</feature>
<reference evidence="2 3" key="1">
    <citation type="submission" date="2024-05" db="EMBL/GenBank/DDBJ databases">
        <title>Culex pipiens pipiens assembly and annotation.</title>
        <authorList>
            <person name="Alout H."/>
            <person name="Durand T."/>
        </authorList>
    </citation>
    <scope>NUCLEOTIDE SEQUENCE [LARGE SCALE GENOMIC DNA]</scope>
    <source>
        <strain evidence="2">HA-2024</strain>
        <tissue evidence="2">Whole body</tissue>
    </source>
</reference>
<feature type="compositionally biased region" description="Polar residues" evidence="1">
    <location>
        <begin position="629"/>
        <end position="651"/>
    </location>
</feature>